<evidence type="ECO:0000313" key="1">
    <source>
        <dbReference type="EMBL" id="APZ96649.1"/>
    </source>
</evidence>
<name>A0A1P8WRG6_9PLAN</name>
<evidence type="ECO:0000313" key="2">
    <source>
        <dbReference type="Proteomes" id="UP000187735"/>
    </source>
</evidence>
<dbReference type="AlphaFoldDB" id="A0A1P8WRG6"/>
<dbReference type="RefSeq" id="WP_077027632.1">
    <property type="nucleotide sequence ID" value="NZ_CP017641.1"/>
</dbReference>
<gene>
    <name evidence="1" type="ORF">Fuma_06322</name>
</gene>
<keyword evidence="2" id="KW-1185">Reference proteome</keyword>
<sequence>MATSNQCAEIQITDGEQFRVRFGDEVRSGDLYYLGIDPRNKDHNCPADVGLKRLINGWIETIIENSDGVIFYLPFDFSDEFTRWLACEKKDSEITVVFGWAEIEGWSFSPSDFSEHSRDLKNFQADDPINPQTFYTPRVLSNLRSSRARIVTSTY</sequence>
<proteinExistence type="predicted"/>
<dbReference type="KEGG" id="fmr:Fuma_06322"/>
<reference evidence="1 2" key="1">
    <citation type="journal article" date="2016" name="Front. Microbiol.">
        <title>Fuerstia marisgermanicae gen. nov., sp. nov., an Unusual Member of the Phylum Planctomycetes from the German Wadden Sea.</title>
        <authorList>
            <person name="Kohn T."/>
            <person name="Heuer A."/>
            <person name="Jogler M."/>
            <person name="Vollmers J."/>
            <person name="Boedeker C."/>
            <person name="Bunk B."/>
            <person name="Rast P."/>
            <person name="Borchert D."/>
            <person name="Glockner I."/>
            <person name="Freese H.M."/>
            <person name="Klenk H.P."/>
            <person name="Overmann J."/>
            <person name="Kaster A.K."/>
            <person name="Rohde M."/>
            <person name="Wiegand S."/>
            <person name="Jogler C."/>
        </authorList>
    </citation>
    <scope>NUCLEOTIDE SEQUENCE [LARGE SCALE GENOMIC DNA]</scope>
    <source>
        <strain evidence="1 2">NH11</strain>
    </source>
</reference>
<dbReference type="STRING" id="1891926.Fuma_06322"/>
<organism evidence="1 2">
    <name type="scientific">Fuerstiella marisgermanici</name>
    <dbReference type="NCBI Taxonomy" id="1891926"/>
    <lineage>
        <taxon>Bacteria</taxon>
        <taxon>Pseudomonadati</taxon>
        <taxon>Planctomycetota</taxon>
        <taxon>Planctomycetia</taxon>
        <taxon>Planctomycetales</taxon>
        <taxon>Planctomycetaceae</taxon>
        <taxon>Fuerstiella</taxon>
    </lineage>
</organism>
<accession>A0A1P8WRG6</accession>
<protein>
    <submittedName>
        <fullName evidence="1">Uncharacterized protein</fullName>
    </submittedName>
</protein>
<dbReference type="OrthoDB" id="9766840at2"/>
<dbReference type="EMBL" id="CP017641">
    <property type="protein sequence ID" value="APZ96649.1"/>
    <property type="molecule type" value="Genomic_DNA"/>
</dbReference>
<dbReference type="Proteomes" id="UP000187735">
    <property type="component" value="Chromosome"/>
</dbReference>